<dbReference type="InterPro" id="IPR045857">
    <property type="entry name" value="O16G_dom_2"/>
</dbReference>
<dbReference type="GO" id="GO:0005975">
    <property type="term" value="P:carbohydrate metabolic process"/>
    <property type="evidence" value="ECO:0007669"/>
    <property type="project" value="InterPro"/>
</dbReference>
<keyword evidence="5" id="KW-0326">Glycosidase</keyword>
<reference evidence="7" key="2">
    <citation type="submission" date="2014-07" db="EMBL/GenBank/DDBJ databases">
        <authorList>
            <person name="Hull J."/>
        </authorList>
    </citation>
    <scope>NUCLEOTIDE SEQUENCE</scope>
</reference>
<dbReference type="Pfam" id="PF00128">
    <property type="entry name" value="Alpha-amylase"/>
    <property type="match status" value="1"/>
</dbReference>
<dbReference type="EMBL" id="GBHO01017087">
    <property type="protein sequence ID" value="JAG26517.1"/>
    <property type="molecule type" value="Transcribed_RNA"/>
</dbReference>
<sequence length="656" mass="74318">QNSHRSRFYTTEFPENKRENGLKSRSILLLSRVRRQGFSKITSVGTFRLYCTAVCAGWCLNEFHCQDKHSGMWWAIVGFLALWTALTSGAPADQAPAGVSATNGGLPWYYEGIVYQLYPRSFQDTNGDGIGDLKGILQHVDYLASLGIDAIWLDPIQPSPNKDFGYDISDYNAVNPEYGTMEDFKNLVAALKAKGIKVVMDYVPNHTSNLHDWFNRSSKGEDAYKDFYVWQPGHKDGDIIKPPNNWTGQFGGSMWKYNKDRDMLYLHQFLDEQPDLNYRCEAVVAAMEEVLKFWMNLGVSGFRMDTVATLIENDSWADEPYNGGDPTQYDSYTHSMTTEQPETYKVLRRFKQTLEDFSKANNREPMIMMTESYSNDPNLLRRYYGNQTAQVTTFPFNFLAIMRMGPSSTAKDWADTINTWYYPNKDSVMPGSWAQPNFVLGNHDQHRFASRFTPQHTDILNMVQLTLKGTAVTYYGDELGLVDTGVRRDEARDIQGIRALPGQFYSRSRDPQRGPMPWNTSTNAGFSTGKPWLPLSSDYMFKNVAAEEEADVSHLKVFRALAKLRKTPTLLRGDCEVANSGNILLVYRTLTDNPSIITVVNLDNMERVVNLQAIRPSLQTTAQLLIKSVNIPYNTTSIDTSKILLPPLSGVVLSSF</sequence>
<dbReference type="Gene3D" id="3.20.20.80">
    <property type="entry name" value="Glycosidases"/>
    <property type="match status" value="1"/>
</dbReference>
<dbReference type="FunFam" id="3.90.400.10:FF:000001">
    <property type="entry name" value="Maltase A3, isoform A"/>
    <property type="match status" value="1"/>
</dbReference>
<keyword evidence="4" id="KW-0325">Glycoprotein</keyword>
<dbReference type="SMART" id="SM00642">
    <property type="entry name" value="Aamy"/>
    <property type="match status" value="1"/>
</dbReference>
<keyword evidence="5" id="KW-0378">Hydrolase</keyword>
<evidence type="ECO:0000256" key="5">
    <source>
        <dbReference type="ARBA" id="ARBA00023295"/>
    </source>
</evidence>
<proteinExistence type="inferred from homology"/>
<evidence type="ECO:0000256" key="1">
    <source>
        <dbReference type="ARBA" id="ARBA00001657"/>
    </source>
</evidence>
<dbReference type="PANTHER" id="PTHR10357:SF179">
    <property type="entry name" value="NEUTRAL AND BASIC AMINO ACID TRANSPORT PROTEIN RBAT"/>
    <property type="match status" value="1"/>
</dbReference>
<evidence type="ECO:0000256" key="3">
    <source>
        <dbReference type="ARBA" id="ARBA00012741"/>
    </source>
</evidence>
<comment type="catalytic activity">
    <reaction evidence="1">
        <text>Hydrolysis of terminal, non-reducing (1-&gt;4)-linked alpha-D-glucose residues with release of alpha-D-glucose.</text>
        <dbReference type="EC" id="3.2.1.20"/>
    </reaction>
</comment>
<accession>A0A0A9YAE6</accession>
<dbReference type="Gene3D" id="3.90.400.10">
    <property type="entry name" value="Oligo-1,6-glucosidase, Domain 2"/>
    <property type="match status" value="1"/>
</dbReference>
<dbReference type="SUPFAM" id="SSF51445">
    <property type="entry name" value="(Trans)glycosidases"/>
    <property type="match status" value="1"/>
</dbReference>
<gene>
    <name evidence="7" type="primary">Mal-A3_0</name>
    <name evidence="8" type="synonym">Mal-A3_3</name>
    <name evidence="7" type="ORF">CM83_38218</name>
    <name evidence="8" type="ORF">CM83_38220</name>
</gene>
<name>A0A0A9YAE6_LYGHE</name>
<dbReference type="EC" id="3.2.1.20" evidence="3"/>
<reference evidence="7" key="1">
    <citation type="journal article" date="2014" name="PLoS ONE">
        <title>Transcriptome-Based Identification of ABC Transporters in the Western Tarnished Plant Bug Lygus hesperus.</title>
        <authorList>
            <person name="Hull J.J."/>
            <person name="Chaney K."/>
            <person name="Geib S.M."/>
            <person name="Fabrick J.A."/>
            <person name="Brent C.S."/>
            <person name="Walsh D."/>
            <person name="Lavine L.C."/>
        </authorList>
    </citation>
    <scope>NUCLEOTIDE SEQUENCE</scope>
</reference>
<dbReference type="EMBL" id="GBHO01017089">
    <property type="protein sequence ID" value="JAG26515.1"/>
    <property type="molecule type" value="Transcribed_RNA"/>
</dbReference>
<evidence type="ECO:0000313" key="7">
    <source>
        <dbReference type="EMBL" id="JAG26515.1"/>
    </source>
</evidence>
<dbReference type="AlphaFoldDB" id="A0A0A9YAE6"/>
<comment type="similarity">
    <text evidence="2">Belongs to the glycosyl hydrolase 13 family.</text>
</comment>
<organism evidence="7">
    <name type="scientific">Lygus hesperus</name>
    <name type="common">Western plant bug</name>
    <dbReference type="NCBI Taxonomy" id="30085"/>
    <lineage>
        <taxon>Eukaryota</taxon>
        <taxon>Metazoa</taxon>
        <taxon>Ecdysozoa</taxon>
        <taxon>Arthropoda</taxon>
        <taxon>Hexapoda</taxon>
        <taxon>Insecta</taxon>
        <taxon>Pterygota</taxon>
        <taxon>Neoptera</taxon>
        <taxon>Paraneoptera</taxon>
        <taxon>Hemiptera</taxon>
        <taxon>Heteroptera</taxon>
        <taxon>Panheteroptera</taxon>
        <taxon>Cimicomorpha</taxon>
        <taxon>Miridae</taxon>
        <taxon>Mirini</taxon>
        <taxon>Lygus</taxon>
    </lineage>
</organism>
<dbReference type="GO" id="GO:0004558">
    <property type="term" value="F:alpha-1,4-glucosidase activity"/>
    <property type="evidence" value="ECO:0007669"/>
    <property type="project" value="UniProtKB-EC"/>
</dbReference>
<feature type="domain" description="Glycosyl hydrolase family 13 catalytic" evidence="6">
    <location>
        <begin position="116"/>
        <end position="513"/>
    </location>
</feature>
<evidence type="ECO:0000256" key="2">
    <source>
        <dbReference type="ARBA" id="ARBA00008061"/>
    </source>
</evidence>
<evidence type="ECO:0000256" key="4">
    <source>
        <dbReference type="ARBA" id="ARBA00023180"/>
    </source>
</evidence>
<evidence type="ECO:0000313" key="8">
    <source>
        <dbReference type="EMBL" id="JAG26517.1"/>
    </source>
</evidence>
<evidence type="ECO:0000259" key="6">
    <source>
        <dbReference type="SMART" id="SM00642"/>
    </source>
</evidence>
<feature type="non-terminal residue" evidence="7">
    <location>
        <position position="1"/>
    </location>
</feature>
<dbReference type="InterPro" id="IPR006047">
    <property type="entry name" value="GH13_cat_dom"/>
</dbReference>
<protein>
    <recommendedName>
        <fullName evidence="3">alpha-glucosidase</fullName>
        <ecNumber evidence="3">3.2.1.20</ecNumber>
    </recommendedName>
</protein>
<dbReference type="PANTHER" id="PTHR10357">
    <property type="entry name" value="ALPHA-AMYLASE FAMILY MEMBER"/>
    <property type="match status" value="1"/>
</dbReference>
<dbReference type="InterPro" id="IPR017853">
    <property type="entry name" value="GH"/>
</dbReference>